<accession>A0AAV7DC25</accession>
<dbReference type="Proteomes" id="UP000824782">
    <property type="component" value="Unassembled WGS sequence"/>
</dbReference>
<proteinExistence type="predicted"/>
<protein>
    <submittedName>
        <fullName evidence="1">Uncharacterized protein</fullName>
    </submittedName>
</protein>
<comment type="caution">
    <text evidence="1">The sequence shown here is derived from an EMBL/GenBank/DDBJ whole genome shotgun (WGS) entry which is preliminary data.</text>
</comment>
<evidence type="ECO:0000313" key="2">
    <source>
        <dbReference type="Proteomes" id="UP000824782"/>
    </source>
</evidence>
<dbReference type="AlphaFoldDB" id="A0AAV7DC25"/>
<reference evidence="1" key="1">
    <citation type="thesis" date="2020" institute="ProQuest LLC" country="789 East Eisenhower Parkway, Ann Arbor, MI, USA">
        <title>Comparative Genomics and Chromosome Evolution.</title>
        <authorList>
            <person name="Mudd A.B."/>
        </authorList>
    </citation>
    <scope>NUCLEOTIDE SEQUENCE</scope>
    <source>
        <strain evidence="1">237g6f4</strain>
        <tissue evidence="1">Blood</tissue>
    </source>
</reference>
<keyword evidence="2" id="KW-1185">Reference proteome</keyword>
<dbReference type="EMBL" id="WNYA01000001">
    <property type="protein sequence ID" value="KAG8594979.1"/>
    <property type="molecule type" value="Genomic_DNA"/>
</dbReference>
<gene>
    <name evidence="1" type="ORF">GDO81_001384</name>
</gene>
<evidence type="ECO:0000313" key="1">
    <source>
        <dbReference type="EMBL" id="KAG8594979.1"/>
    </source>
</evidence>
<organism evidence="1 2">
    <name type="scientific">Engystomops pustulosus</name>
    <name type="common">Tungara frog</name>
    <name type="synonym">Physalaemus pustulosus</name>
    <dbReference type="NCBI Taxonomy" id="76066"/>
    <lineage>
        <taxon>Eukaryota</taxon>
        <taxon>Metazoa</taxon>
        <taxon>Chordata</taxon>
        <taxon>Craniata</taxon>
        <taxon>Vertebrata</taxon>
        <taxon>Euteleostomi</taxon>
        <taxon>Amphibia</taxon>
        <taxon>Batrachia</taxon>
        <taxon>Anura</taxon>
        <taxon>Neobatrachia</taxon>
        <taxon>Hyloidea</taxon>
        <taxon>Leptodactylidae</taxon>
        <taxon>Leiuperinae</taxon>
        <taxon>Engystomops</taxon>
    </lineage>
</organism>
<name>A0AAV7DC25_ENGPU</name>
<sequence>MGKQGPFEEEKEYLAGEREKNMIQNTWEGEMQIINLFHHALTGAQTSAFRKGFHFCLTTRMNKFEVIKDLHLFGRKLIFKKIFSQTKELRGDGGRVAPVELEARDLEMIQLLEELSGDAPESGVLDRRDCPPLTHTANPKLKSKSHLICHHGMFAHQLKYSLIWFQGTLKCLKRNLIFII</sequence>